<evidence type="ECO:0000313" key="1">
    <source>
        <dbReference type="EMBL" id="XCI77467.1"/>
    </source>
</evidence>
<reference evidence="1" key="1">
    <citation type="submission" date="2024-03" db="EMBL/GenBank/DDBJ databases">
        <authorList>
            <person name="Chantapakul B."/>
            <person name="Wang S."/>
        </authorList>
    </citation>
    <scope>NUCLEOTIDE SEQUENCE</scope>
</reference>
<dbReference type="EMBL" id="PP429226">
    <property type="protein sequence ID" value="XCI77467.1"/>
    <property type="molecule type" value="Genomic_DNA"/>
</dbReference>
<name>A0AAU8HYF2_9CAUD</name>
<gene>
    <name evidence="1" type="ORF">LDCGVIBL_CDS0109</name>
</gene>
<organism evidence="1">
    <name type="scientific">Rhizobium phage LG08</name>
    <dbReference type="NCBI Taxonomy" id="3129229"/>
    <lineage>
        <taxon>Viruses</taxon>
        <taxon>Duplodnaviria</taxon>
        <taxon>Heunggongvirae</taxon>
        <taxon>Uroviricota</taxon>
        <taxon>Caudoviricetes</taxon>
    </lineage>
</organism>
<evidence type="ECO:0008006" key="2">
    <source>
        <dbReference type="Google" id="ProtNLM"/>
    </source>
</evidence>
<protein>
    <recommendedName>
        <fullName evidence="2">Integrase</fullName>
    </recommendedName>
</protein>
<proteinExistence type="predicted"/>
<sequence>MEFRQSKNDSYIYHVYENGVRLGLVKKKELWVVRGTRIAWEPYLKNKCLGTMDTRKAAAEILSMMAKDDNAISNS</sequence>
<accession>A0AAU8HYF2</accession>